<organism evidence="3">
    <name type="scientific">Leptocylindrus danicus</name>
    <dbReference type="NCBI Taxonomy" id="163516"/>
    <lineage>
        <taxon>Eukaryota</taxon>
        <taxon>Sar</taxon>
        <taxon>Stramenopiles</taxon>
        <taxon>Ochrophyta</taxon>
        <taxon>Bacillariophyta</taxon>
        <taxon>Coscinodiscophyceae</taxon>
        <taxon>Chaetocerotophycidae</taxon>
        <taxon>Leptocylindrales</taxon>
        <taxon>Leptocylindraceae</taxon>
        <taxon>Leptocylindrus</taxon>
    </lineage>
</organism>
<gene>
    <name evidence="3" type="ORF">LDAN0321_LOCUS17515</name>
</gene>
<dbReference type="EMBL" id="HBGY01028346">
    <property type="protein sequence ID" value="CAD9603574.1"/>
    <property type="molecule type" value="Transcribed_RNA"/>
</dbReference>
<keyword evidence="2" id="KW-1133">Transmembrane helix</keyword>
<keyword evidence="2" id="KW-0472">Membrane</keyword>
<protein>
    <submittedName>
        <fullName evidence="3">Uncharacterized protein</fullName>
    </submittedName>
</protein>
<sequence length="216" mass="23965">MGNEQSQPESPMTTAPLLKGAINEAVESGENRNLTAQERCDLMDLALKNVETVLGELPRHPYNVKAKKSDDNTRSVVKLYRGRIGILFLGFLAGACIMTMLCQRCINPWYKWNFHLEVDQQGKMGVKFSSARNRATYLLTCILGTCILAIFSSLEHKKIHLIVMETLQKTADVYFAENGLGAAPTVVDLNEKDDGKDDDEFLATEPKPDVADTANV</sequence>
<evidence type="ECO:0000256" key="2">
    <source>
        <dbReference type="SAM" id="Phobius"/>
    </source>
</evidence>
<feature type="transmembrane region" description="Helical" evidence="2">
    <location>
        <begin position="84"/>
        <end position="106"/>
    </location>
</feature>
<feature type="transmembrane region" description="Helical" evidence="2">
    <location>
        <begin position="135"/>
        <end position="154"/>
    </location>
</feature>
<proteinExistence type="predicted"/>
<evidence type="ECO:0000313" key="3">
    <source>
        <dbReference type="EMBL" id="CAD9603574.1"/>
    </source>
</evidence>
<dbReference type="AlphaFoldDB" id="A0A7S2LFW4"/>
<name>A0A7S2LFW4_9STRA</name>
<reference evidence="3" key="1">
    <citation type="submission" date="2021-01" db="EMBL/GenBank/DDBJ databases">
        <authorList>
            <person name="Corre E."/>
            <person name="Pelletier E."/>
            <person name="Niang G."/>
            <person name="Scheremetjew M."/>
            <person name="Finn R."/>
            <person name="Kale V."/>
            <person name="Holt S."/>
            <person name="Cochrane G."/>
            <person name="Meng A."/>
            <person name="Brown T."/>
            <person name="Cohen L."/>
        </authorList>
    </citation>
    <scope>NUCLEOTIDE SEQUENCE</scope>
    <source>
        <strain evidence="3">B650</strain>
    </source>
</reference>
<feature type="region of interest" description="Disordered" evidence="1">
    <location>
        <begin position="191"/>
        <end position="216"/>
    </location>
</feature>
<keyword evidence="2" id="KW-0812">Transmembrane</keyword>
<accession>A0A7S2LFW4</accession>
<evidence type="ECO:0000256" key="1">
    <source>
        <dbReference type="SAM" id="MobiDB-lite"/>
    </source>
</evidence>